<evidence type="ECO:0000256" key="9">
    <source>
        <dbReference type="PROSITE-ProRule" id="PRU00047"/>
    </source>
</evidence>
<dbReference type="Proteomes" id="UP001231189">
    <property type="component" value="Unassembled WGS sequence"/>
</dbReference>
<dbReference type="PROSITE" id="PS50878">
    <property type="entry name" value="RT_POL"/>
    <property type="match status" value="1"/>
</dbReference>
<dbReference type="Gene3D" id="3.30.420.10">
    <property type="entry name" value="Ribonuclease H-like superfamily/Ribonuclease H"/>
    <property type="match status" value="1"/>
</dbReference>
<dbReference type="InterPro" id="IPR001878">
    <property type="entry name" value="Znf_CCHC"/>
</dbReference>
<dbReference type="Gene3D" id="3.10.20.370">
    <property type="match status" value="1"/>
</dbReference>
<dbReference type="InterPro" id="IPR036875">
    <property type="entry name" value="Znf_CCHC_sf"/>
</dbReference>
<dbReference type="Pfam" id="PF00098">
    <property type="entry name" value="zf-CCHC"/>
    <property type="match status" value="1"/>
</dbReference>
<dbReference type="FunFam" id="3.10.10.10:FF:000007">
    <property type="entry name" value="Retrovirus-related Pol polyprotein from transposon 17.6-like Protein"/>
    <property type="match status" value="1"/>
</dbReference>
<evidence type="ECO:0000256" key="6">
    <source>
        <dbReference type="ARBA" id="ARBA00022759"/>
    </source>
</evidence>
<evidence type="ECO:0000256" key="5">
    <source>
        <dbReference type="ARBA" id="ARBA00022722"/>
    </source>
</evidence>
<feature type="compositionally biased region" description="Low complexity" evidence="10">
    <location>
        <begin position="457"/>
        <end position="468"/>
    </location>
</feature>
<keyword evidence="9" id="KW-0479">Metal-binding</keyword>
<dbReference type="FunFam" id="3.30.420.10:FF:000032">
    <property type="entry name" value="Retrovirus-related Pol polyprotein from transposon 297-like Protein"/>
    <property type="match status" value="1"/>
</dbReference>
<dbReference type="InterPro" id="IPR036397">
    <property type="entry name" value="RNaseH_sf"/>
</dbReference>
<dbReference type="Gene3D" id="1.10.340.70">
    <property type="match status" value="1"/>
</dbReference>
<dbReference type="EMBL" id="JAUUTY010000303">
    <property type="protein sequence ID" value="KAK1602201.1"/>
    <property type="molecule type" value="Genomic_DNA"/>
</dbReference>
<dbReference type="GO" id="GO:0015074">
    <property type="term" value="P:DNA integration"/>
    <property type="evidence" value="ECO:0007669"/>
    <property type="project" value="InterPro"/>
</dbReference>
<dbReference type="InterPro" id="IPR012337">
    <property type="entry name" value="RNaseH-like_sf"/>
</dbReference>
<dbReference type="Pfam" id="PF24626">
    <property type="entry name" value="SH3_Tf2-1"/>
    <property type="match status" value="1"/>
</dbReference>
<evidence type="ECO:0000256" key="3">
    <source>
        <dbReference type="ARBA" id="ARBA00022679"/>
    </source>
</evidence>
<evidence type="ECO:0000256" key="10">
    <source>
        <dbReference type="SAM" id="MobiDB-lite"/>
    </source>
</evidence>
<accession>A0AAD8QHE7</accession>
<evidence type="ECO:0000256" key="2">
    <source>
        <dbReference type="ARBA" id="ARBA00022670"/>
    </source>
</evidence>
<reference evidence="14" key="1">
    <citation type="submission" date="2023-07" db="EMBL/GenBank/DDBJ databases">
        <title>A chromosome-level genome assembly of Lolium multiflorum.</title>
        <authorList>
            <person name="Chen Y."/>
            <person name="Copetti D."/>
            <person name="Kolliker R."/>
            <person name="Studer B."/>
        </authorList>
    </citation>
    <scope>NUCLEOTIDE SEQUENCE</scope>
    <source>
        <strain evidence="14">02402/16</strain>
        <tissue evidence="14">Leaf</tissue>
    </source>
</reference>
<dbReference type="PROSITE" id="PS50158">
    <property type="entry name" value="ZF_CCHC"/>
    <property type="match status" value="1"/>
</dbReference>
<dbReference type="EC" id="2.7.7.49" evidence="1"/>
<dbReference type="Gene3D" id="3.10.10.10">
    <property type="entry name" value="HIV Type 1 Reverse Transcriptase, subunit A, domain 1"/>
    <property type="match status" value="1"/>
</dbReference>
<keyword evidence="15" id="KW-1185">Reference proteome</keyword>
<dbReference type="Pfam" id="PF00078">
    <property type="entry name" value="RVT_1"/>
    <property type="match status" value="1"/>
</dbReference>
<dbReference type="GO" id="GO:0008233">
    <property type="term" value="F:peptidase activity"/>
    <property type="evidence" value="ECO:0007669"/>
    <property type="project" value="UniProtKB-KW"/>
</dbReference>
<dbReference type="GO" id="GO:0008270">
    <property type="term" value="F:zinc ion binding"/>
    <property type="evidence" value="ECO:0007669"/>
    <property type="project" value="UniProtKB-KW"/>
</dbReference>
<dbReference type="SMART" id="SM00343">
    <property type="entry name" value="ZnF_C2HC"/>
    <property type="match status" value="1"/>
</dbReference>
<dbReference type="CDD" id="cd01647">
    <property type="entry name" value="RT_LTR"/>
    <property type="match status" value="1"/>
</dbReference>
<dbReference type="SUPFAM" id="SSF56672">
    <property type="entry name" value="DNA/RNA polymerases"/>
    <property type="match status" value="1"/>
</dbReference>
<dbReference type="Gene3D" id="2.40.70.10">
    <property type="entry name" value="Acid Proteases"/>
    <property type="match status" value="1"/>
</dbReference>
<evidence type="ECO:0000313" key="14">
    <source>
        <dbReference type="EMBL" id="KAK1602201.1"/>
    </source>
</evidence>
<sequence length="2192" mass="248537">MKFGLDQLQELVRSYLNNRYQEETSIARGEEQLDMKTDDKMAVKLDMELDMKISHGRAREEREACARGEEEVQAGPEPELVPDAYISALDDPLAALDHKKPDDTPVTWREYEALRDHLTRELRVTTETFDTEIQGVNLKVDEATTAINTVQTSMTTLQASMNTLTQAVHDIRTMVQQQPQHPFDEDGSVNGDNADAAAAQGMGRGVGRGLPRGVNRGFVEIGARRVPQQQDDGLGKPKFSIPRFEGGTDVEEYLTWELKIERLWRLHPDYTEDKKIKLASSEFDGYALRWWDALVQDREEDGELPIITWRTMKAAMRARFVPTNYLRSVFDKLTQLKQGVLTVDAYYMEMEMLMQRARVRESLEMTMQRFLNGLKFNIKGIVRHHKYATMNELLHHAREAESQLAEEAQQRGRATGAGRYTPRPPPSTAPSTRPTDVPSSSSKPVSNVSHTKKPVPAASGTGSSMSTARNRDMVCHTCGGKGHFKKDCPNRKVMIINEDNEYETGDDADPDGPEDDDYDSDSFDAYPSEAQTIVVSQRVLNVQPSASTQRCNLFQTKALVGPDKACKVIIDGGSCRNLASKELCAKLKLKYLPHPHPYYIQWLSNNGEMKVSHMVRVDFEIGPYKDSIDFDVVPMTEFGDVFPEEVPAGLPPLRGIEHQIDLIPGASLPNRAPYRTNPEETKEIQKQVQALLDKGYIRISLSPCAVPVILVPKKDGTWRMCVDCRAINNITIRYRHPIPRLEDMLDELSGAAVFSKIDLRSGYHQIRMKEGDEWKTAFKTKFGLYEWLVMPFGLTNAPSTFMRLMNHVLRDFIGKFVVVYFDDILIYSRNESDHTIHIRHVLQVLRDNKLYGNLEKCTFCKDKVIFLGYVVSQHGVEVDESKIEAIQNWPTPMNVSQVRSFHGLAGFYRRFVPNFSTIAAPLNDLTKKGVVFEWGAAQDHAFDELKRLLTSAPLLALPDFNKQFEIECDASGIGIGGVLMQEGRPIAYFSEKLSGAKLNYPIYDKELYALIRVLEVWQHYLWPKEFIIHSDHEALKYLKAQSTLHKRLAKWVEFIESFPYIIKHKKGKDNIVADALSRKNMLLTQLDVKIPGLEILCDLYATDHDFAEPYRLCALGKAWEKYHIHDGFLFRANKLCVPESSVRLLLLQESHAGGLMGHFGREKTLLMLADHFYWPKMRRDVDRYVKRCITCNKSKSKLKPHGLYTPLPAPTTPWEDISMDFVLGLPRTKRGHDSIFVVVDRFSKMSHFIACHKSDDASHIANLFFREIVRLHGVPKTIVSDRDVKFMSYFWKTLWRKLGTKLLFSTTCHPQTDGQTEVVNRTLSQLLRSMIKKNLKEWEECLPHVEFAYNRAVHSTTELCPFEVVYGFKPITPLDLLPLPIHERVNMEASKRADFVKKIHVKTKELIEKKGKSNAARKNMKRKEMLFKPGDLVWVHFRKDRFPQLRKSKLKPRGAGPYKVLAKINDNAYSIDLPEDEFGVSNSFNVGGDDEDIPTSLLPPSSPIEDEPAVKLKSNEVRIGPITRARAKLLKQQVNLYQEETSIARGEEQLDMKTDDKMAVKLDMELDMKISHGRAREEREACARGEEEVQAGPEPGQTGPQTGQPGPWPGRPAANRPPTGRSVSYCLANMYSDEEDTEEYTEHFEEDASSSTADVEEHVELYTDYGSASIIGMTDIEELYTDYGSASIAYMDDTDELYIDTCSTSMDDMVEHHHEDDIDPTIVPNMFGLDTLLRAPQGATMRVLMHKIKDIIWSIKSVPNMIAIDTLLQAPLGAATNMPSRMSHHLGMARTVIDSHHLMIVVDHHHLMVYIDIHPHMIFDDTAQDMVMRQEDENLDMKTFLIRRLLPLAPPPQWPLPRHMPMDSDATSASNKATFHGNVPISYVSAKKLYFDELNAQVSKMPPLEDDLGGDGVEHGEHGILPSPTEAHGVEMVEHGMFPSTKEAHGDEQVEPTPTCLIDELVPTPCEHESHLAHLSESDSELSDFHPICEFECFHLEDMSDTQSETREVDDRSMEDIAFANTLTSPSLVSSYVALGSTEDEFPLMETMYMVHEDDDISPCLLQDGHVDHMDPPTSTTPTSNESAYKGADVDKDQERRNPHGAWKKRRRKRKKRREEEAPPVRPGHRPGSLAQRPVRPGHRPDRPVQRPARINVTLVLAFSCSILKCGCGVAFGHLLTKTNKSPKRTNDKGSS</sequence>
<dbReference type="GO" id="GO:0003676">
    <property type="term" value="F:nucleic acid binding"/>
    <property type="evidence" value="ECO:0007669"/>
    <property type="project" value="InterPro"/>
</dbReference>
<dbReference type="GO" id="GO:0003964">
    <property type="term" value="F:RNA-directed DNA polymerase activity"/>
    <property type="evidence" value="ECO:0007669"/>
    <property type="project" value="UniProtKB-KW"/>
</dbReference>
<dbReference type="FunFam" id="3.30.70.270:FF:000020">
    <property type="entry name" value="Transposon Tf2-6 polyprotein-like Protein"/>
    <property type="match status" value="1"/>
</dbReference>
<dbReference type="SUPFAM" id="SSF57756">
    <property type="entry name" value="Retrovirus zinc finger-like domains"/>
    <property type="match status" value="1"/>
</dbReference>
<evidence type="ECO:0000259" key="11">
    <source>
        <dbReference type="PROSITE" id="PS50158"/>
    </source>
</evidence>
<dbReference type="InterPro" id="IPR000477">
    <property type="entry name" value="RT_dom"/>
</dbReference>
<dbReference type="InterPro" id="IPR056924">
    <property type="entry name" value="SH3_Tf2-1"/>
</dbReference>
<dbReference type="InterPro" id="IPR041373">
    <property type="entry name" value="RT_RNaseH"/>
</dbReference>
<keyword evidence="5" id="KW-0540">Nuclease</keyword>
<keyword evidence="6" id="KW-0255">Endonuclease</keyword>
<keyword evidence="8" id="KW-0695">RNA-directed DNA polymerase</keyword>
<dbReference type="PANTHER" id="PTHR35046:SF9">
    <property type="entry name" value="RNA-DIRECTED DNA POLYMERASE"/>
    <property type="match status" value="1"/>
</dbReference>
<evidence type="ECO:0000256" key="7">
    <source>
        <dbReference type="ARBA" id="ARBA00022801"/>
    </source>
</evidence>
<keyword evidence="9" id="KW-0863">Zinc-finger</keyword>
<dbReference type="CDD" id="cd00303">
    <property type="entry name" value="retropepsin_like"/>
    <property type="match status" value="1"/>
</dbReference>
<dbReference type="GO" id="GO:0006508">
    <property type="term" value="P:proteolysis"/>
    <property type="evidence" value="ECO:0007669"/>
    <property type="project" value="UniProtKB-KW"/>
</dbReference>
<feature type="region of interest" description="Disordered" evidence="10">
    <location>
        <begin position="2060"/>
        <end position="2146"/>
    </location>
</feature>
<evidence type="ECO:0000259" key="12">
    <source>
        <dbReference type="PROSITE" id="PS50878"/>
    </source>
</evidence>
<evidence type="ECO:0000259" key="13">
    <source>
        <dbReference type="PROSITE" id="PS50994"/>
    </source>
</evidence>
<feature type="domain" description="CCHC-type" evidence="11">
    <location>
        <begin position="475"/>
        <end position="490"/>
    </location>
</feature>
<feature type="compositionally biased region" description="Low complexity" evidence="10">
    <location>
        <begin position="1592"/>
        <end position="1605"/>
    </location>
</feature>
<feature type="compositionally biased region" description="Low complexity" evidence="10">
    <location>
        <begin position="429"/>
        <end position="449"/>
    </location>
</feature>
<dbReference type="Pfam" id="PF17921">
    <property type="entry name" value="Integrase_H2C2"/>
    <property type="match status" value="1"/>
</dbReference>
<feature type="region of interest" description="Disordered" evidence="10">
    <location>
        <begin position="400"/>
        <end position="468"/>
    </location>
</feature>
<dbReference type="InterPro" id="IPR041588">
    <property type="entry name" value="Integrase_H2C2"/>
</dbReference>
<feature type="compositionally biased region" description="Basic residues" evidence="10">
    <location>
        <begin position="2102"/>
        <end position="2113"/>
    </location>
</feature>
<feature type="compositionally biased region" description="Basic and acidic residues" evidence="10">
    <location>
        <begin position="2088"/>
        <end position="2098"/>
    </location>
</feature>
<feature type="compositionally biased region" description="Basic and acidic residues" evidence="10">
    <location>
        <begin position="1572"/>
        <end position="1587"/>
    </location>
</feature>
<dbReference type="PROSITE" id="PS50994">
    <property type="entry name" value="INTEGRASE"/>
    <property type="match status" value="1"/>
</dbReference>
<dbReference type="FunFam" id="1.10.340.70:FF:000001">
    <property type="entry name" value="Retrovirus-related Pol polyprotein from transposon gypsy-like Protein"/>
    <property type="match status" value="1"/>
</dbReference>
<dbReference type="PANTHER" id="PTHR35046">
    <property type="entry name" value="ZINC KNUCKLE (CCHC-TYPE) FAMILY PROTEIN"/>
    <property type="match status" value="1"/>
</dbReference>
<dbReference type="InterPro" id="IPR001584">
    <property type="entry name" value="Integrase_cat-core"/>
</dbReference>
<feature type="domain" description="Reverse transcriptase" evidence="12">
    <location>
        <begin position="692"/>
        <end position="871"/>
    </location>
</feature>
<keyword evidence="4" id="KW-0548">Nucleotidyltransferase</keyword>
<dbReference type="Gene3D" id="3.30.70.270">
    <property type="match status" value="2"/>
</dbReference>
<dbReference type="Pfam" id="PF03732">
    <property type="entry name" value="Retrotrans_gag"/>
    <property type="match status" value="1"/>
</dbReference>
<dbReference type="InterPro" id="IPR043128">
    <property type="entry name" value="Rev_trsase/Diguanyl_cyclase"/>
</dbReference>
<dbReference type="Pfam" id="PF17917">
    <property type="entry name" value="RT_RNaseH"/>
    <property type="match status" value="1"/>
</dbReference>
<evidence type="ECO:0000313" key="15">
    <source>
        <dbReference type="Proteomes" id="UP001231189"/>
    </source>
</evidence>
<protein>
    <recommendedName>
        <fullName evidence="1">RNA-directed DNA polymerase</fullName>
        <ecNumber evidence="1">2.7.7.49</ecNumber>
    </recommendedName>
</protein>
<evidence type="ECO:0000256" key="1">
    <source>
        <dbReference type="ARBA" id="ARBA00012493"/>
    </source>
</evidence>
<evidence type="ECO:0000256" key="8">
    <source>
        <dbReference type="ARBA" id="ARBA00022918"/>
    </source>
</evidence>
<feature type="domain" description="Integrase catalytic" evidence="13">
    <location>
        <begin position="1209"/>
        <end position="1369"/>
    </location>
</feature>
<dbReference type="InterPro" id="IPR005162">
    <property type="entry name" value="Retrotrans_gag_dom"/>
</dbReference>
<dbReference type="CDD" id="cd09274">
    <property type="entry name" value="RNase_HI_RT_Ty3"/>
    <property type="match status" value="1"/>
</dbReference>
<organism evidence="14 15">
    <name type="scientific">Lolium multiflorum</name>
    <name type="common">Italian ryegrass</name>
    <name type="synonym">Lolium perenne subsp. multiflorum</name>
    <dbReference type="NCBI Taxonomy" id="4521"/>
    <lineage>
        <taxon>Eukaryota</taxon>
        <taxon>Viridiplantae</taxon>
        <taxon>Streptophyta</taxon>
        <taxon>Embryophyta</taxon>
        <taxon>Tracheophyta</taxon>
        <taxon>Spermatophyta</taxon>
        <taxon>Magnoliopsida</taxon>
        <taxon>Liliopsida</taxon>
        <taxon>Poales</taxon>
        <taxon>Poaceae</taxon>
        <taxon>BOP clade</taxon>
        <taxon>Pooideae</taxon>
        <taxon>Poodae</taxon>
        <taxon>Poeae</taxon>
        <taxon>Poeae Chloroplast Group 2 (Poeae type)</taxon>
        <taxon>Loliodinae</taxon>
        <taxon>Loliinae</taxon>
        <taxon>Lolium</taxon>
    </lineage>
</organism>
<feature type="region of interest" description="Disordered" evidence="10">
    <location>
        <begin position="1572"/>
        <end position="1620"/>
    </location>
</feature>
<keyword evidence="2" id="KW-0645">Protease</keyword>
<proteinExistence type="predicted"/>
<evidence type="ECO:0000256" key="4">
    <source>
        <dbReference type="ARBA" id="ARBA00022695"/>
    </source>
</evidence>
<dbReference type="InterPro" id="IPR021109">
    <property type="entry name" value="Peptidase_aspartic_dom_sf"/>
</dbReference>
<dbReference type="Gene3D" id="4.10.60.10">
    <property type="entry name" value="Zinc finger, CCHC-type"/>
    <property type="match status" value="1"/>
</dbReference>
<dbReference type="SUPFAM" id="SSF53098">
    <property type="entry name" value="Ribonuclease H-like"/>
    <property type="match status" value="1"/>
</dbReference>
<comment type="caution">
    <text evidence="14">The sequence shown here is derived from an EMBL/GenBank/DDBJ whole genome shotgun (WGS) entry which is preliminary data.</text>
</comment>
<name>A0AAD8QHE7_LOLMU</name>
<keyword evidence="7" id="KW-0378">Hydrolase</keyword>
<keyword evidence="9" id="KW-0862">Zinc</keyword>
<keyword evidence="3" id="KW-0808">Transferase</keyword>
<gene>
    <name evidence="14" type="ORF">QYE76_018185</name>
</gene>
<dbReference type="InterPro" id="IPR043502">
    <property type="entry name" value="DNA/RNA_pol_sf"/>
</dbReference>
<feature type="region of interest" description="Disordered" evidence="10">
    <location>
        <begin position="500"/>
        <end position="519"/>
    </location>
</feature>
<dbReference type="GO" id="GO:0004519">
    <property type="term" value="F:endonuclease activity"/>
    <property type="evidence" value="ECO:0007669"/>
    <property type="project" value="UniProtKB-KW"/>
</dbReference>